<evidence type="ECO:0000313" key="1">
    <source>
        <dbReference type="EMBL" id="MBW79475.1"/>
    </source>
</evidence>
<accession>A0A2M4DPM7</accession>
<name>A0A2M4DPM7_ANODA</name>
<proteinExistence type="predicted"/>
<dbReference type="AlphaFoldDB" id="A0A2M4DPM7"/>
<reference evidence="1" key="1">
    <citation type="submission" date="2018-01" db="EMBL/GenBank/DDBJ databases">
        <title>An insight into the sialome of Amazonian anophelines.</title>
        <authorList>
            <person name="Ribeiro J.M."/>
            <person name="Scarpassa V."/>
            <person name="Calvo E."/>
        </authorList>
    </citation>
    <scope>NUCLEOTIDE SEQUENCE</scope>
</reference>
<sequence length="97" mass="10851">MLFRFPPGPPSSAIVRWWWFPVLHFLPSIAIIMSTPPGSLYVHTSSSPLVAQGGGWLDGRVWSPLNRAIEAHSSSEQQHKPLMCSVFSFLTFRPVSM</sequence>
<organism evidence="1">
    <name type="scientific">Anopheles darlingi</name>
    <name type="common">Mosquito</name>
    <dbReference type="NCBI Taxonomy" id="43151"/>
    <lineage>
        <taxon>Eukaryota</taxon>
        <taxon>Metazoa</taxon>
        <taxon>Ecdysozoa</taxon>
        <taxon>Arthropoda</taxon>
        <taxon>Hexapoda</taxon>
        <taxon>Insecta</taxon>
        <taxon>Pterygota</taxon>
        <taxon>Neoptera</taxon>
        <taxon>Endopterygota</taxon>
        <taxon>Diptera</taxon>
        <taxon>Nematocera</taxon>
        <taxon>Culicoidea</taxon>
        <taxon>Culicidae</taxon>
        <taxon>Anophelinae</taxon>
        <taxon>Anopheles</taxon>
    </lineage>
</organism>
<dbReference type="EMBL" id="GGFL01015297">
    <property type="protein sequence ID" value="MBW79475.1"/>
    <property type="molecule type" value="Transcribed_RNA"/>
</dbReference>
<protein>
    <submittedName>
        <fullName evidence="1">Putative secreted protein</fullName>
    </submittedName>
</protein>